<dbReference type="Proteomes" id="UP001318860">
    <property type="component" value="Unassembled WGS sequence"/>
</dbReference>
<accession>A0ABR0XL68</accession>
<sequence length="132" mass="14637">MRTPVANLESLFAVELVQVTGDQLSSIVQNAVNILWARNEAAAVVEAGRTEDRVAPRREEEPMSKLEKLQAEVKEMKKRMSGQDVGGCSCGGLSRVRDTTRIDRSPDRQDSLPSRQTWSLPAKPAPSEDKFK</sequence>
<reference evidence="2 3" key="1">
    <citation type="journal article" date="2021" name="Comput. Struct. Biotechnol. J.">
        <title>De novo genome assembly of the potent medicinal plant Rehmannia glutinosa using nanopore technology.</title>
        <authorList>
            <person name="Ma L."/>
            <person name="Dong C."/>
            <person name="Song C."/>
            <person name="Wang X."/>
            <person name="Zheng X."/>
            <person name="Niu Y."/>
            <person name="Chen S."/>
            <person name="Feng W."/>
        </authorList>
    </citation>
    <scope>NUCLEOTIDE SEQUENCE [LARGE SCALE GENOMIC DNA]</scope>
    <source>
        <strain evidence="2">DH-2019</strain>
    </source>
</reference>
<keyword evidence="3" id="KW-1185">Reference proteome</keyword>
<feature type="compositionally biased region" description="Basic and acidic residues" evidence="1">
    <location>
        <begin position="95"/>
        <end position="110"/>
    </location>
</feature>
<feature type="region of interest" description="Disordered" evidence="1">
    <location>
        <begin position="77"/>
        <end position="132"/>
    </location>
</feature>
<organism evidence="2 3">
    <name type="scientific">Rehmannia glutinosa</name>
    <name type="common">Chinese foxglove</name>
    <dbReference type="NCBI Taxonomy" id="99300"/>
    <lineage>
        <taxon>Eukaryota</taxon>
        <taxon>Viridiplantae</taxon>
        <taxon>Streptophyta</taxon>
        <taxon>Embryophyta</taxon>
        <taxon>Tracheophyta</taxon>
        <taxon>Spermatophyta</taxon>
        <taxon>Magnoliopsida</taxon>
        <taxon>eudicotyledons</taxon>
        <taxon>Gunneridae</taxon>
        <taxon>Pentapetalae</taxon>
        <taxon>asterids</taxon>
        <taxon>lamiids</taxon>
        <taxon>Lamiales</taxon>
        <taxon>Orobanchaceae</taxon>
        <taxon>Rehmannieae</taxon>
        <taxon>Rehmannia</taxon>
    </lineage>
</organism>
<evidence type="ECO:0000256" key="1">
    <source>
        <dbReference type="SAM" id="MobiDB-lite"/>
    </source>
</evidence>
<protein>
    <submittedName>
        <fullName evidence="2">Uncharacterized protein</fullName>
    </submittedName>
</protein>
<name>A0ABR0XL68_REHGL</name>
<evidence type="ECO:0000313" key="3">
    <source>
        <dbReference type="Proteomes" id="UP001318860"/>
    </source>
</evidence>
<comment type="caution">
    <text evidence="2">The sequence shown here is derived from an EMBL/GenBank/DDBJ whole genome shotgun (WGS) entry which is preliminary data.</text>
</comment>
<gene>
    <name evidence="2" type="ORF">DH2020_003296</name>
</gene>
<evidence type="ECO:0000313" key="2">
    <source>
        <dbReference type="EMBL" id="KAK6159915.1"/>
    </source>
</evidence>
<dbReference type="EMBL" id="JABTTQ020000003">
    <property type="protein sequence ID" value="KAK6159915.1"/>
    <property type="molecule type" value="Genomic_DNA"/>
</dbReference>
<proteinExistence type="predicted"/>